<dbReference type="RefSeq" id="XP_066698856.1">
    <property type="nucleotide sequence ID" value="XM_066846458.1"/>
</dbReference>
<feature type="compositionally biased region" description="Polar residues" evidence="1">
    <location>
        <begin position="43"/>
        <end position="70"/>
    </location>
</feature>
<name>A0ABR1QA04_9PEZI</name>
<reference evidence="2 3" key="1">
    <citation type="submission" date="2023-01" db="EMBL/GenBank/DDBJ databases">
        <title>Analysis of 21 Apiospora genomes using comparative genomics revels a genus with tremendous synthesis potential of carbohydrate active enzymes and secondary metabolites.</title>
        <authorList>
            <person name="Sorensen T."/>
        </authorList>
    </citation>
    <scope>NUCLEOTIDE SEQUENCE [LARGE SCALE GENOMIC DNA]</scope>
    <source>
        <strain evidence="2 3">CBS 24483</strain>
    </source>
</reference>
<evidence type="ECO:0000256" key="1">
    <source>
        <dbReference type="SAM" id="MobiDB-lite"/>
    </source>
</evidence>
<feature type="region of interest" description="Disordered" evidence="1">
    <location>
        <begin position="1"/>
        <end position="76"/>
    </location>
</feature>
<evidence type="ECO:0000313" key="3">
    <source>
        <dbReference type="Proteomes" id="UP001391051"/>
    </source>
</evidence>
<evidence type="ECO:0000313" key="2">
    <source>
        <dbReference type="EMBL" id="KAK7949350.1"/>
    </source>
</evidence>
<feature type="region of interest" description="Disordered" evidence="1">
    <location>
        <begin position="137"/>
        <end position="174"/>
    </location>
</feature>
<organism evidence="2 3">
    <name type="scientific">Apiospora aurea</name>
    <dbReference type="NCBI Taxonomy" id="335848"/>
    <lineage>
        <taxon>Eukaryota</taxon>
        <taxon>Fungi</taxon>
        <taxon>Dikarya</taxon>
        <taxon>Ascomycota</taxon>
        <taxon>Pezizomycotina</taxon>
        <taxon>Sordariomycetes</taxon>
        <taxon>Xylariomycetidae</taxon>
        <taxon>Amphisphaeriales</taxon>
        <taxon>Apiosporaceae</taxon>
        <taxon>Apiospora</taxon>
    </lineage>
</organism>
<comment type="caution">
    <text evidence="2">The sequence shown here is derived from an EMBL/GenBank/DDBJ whole genome shotgun (WGS) entry which is preliminary data.</text>
</comment>
<sequence>MVMVKHSRDRHSRRNRRRRPGHHASSRPASVAHNDMDRHQPVQGRSDSATMNGWTGVQTSLPHTANTEPGSQHDLAWSQDVSSLQYISASDINSSQGMDTIIHPASPVSDVSRQNDQEQWSAIDNYTNMPLRADAWSPWAMPTRDDGLEEQVEVGDDHAGSDREQEGLQCQNTT</sequence>
<protein>
    <submittedName>
        <fullName evidence="2">Uncharacterized protein</fullName>
    </submittedName>
</protein>
<dbReference type="EMBL" id="JAQQWE010000006">
    <property type="protein sequence ID" value="KAK7949350.1"/>
    <property type="molecule type" value="Genomic_DNA"/>
</dbReference>
<dbReference type="Proteomes" id="UP001391051">
    <property type="component" value="Unassembled WGS sequence"/>
</dbReference>
<proteinExistence type="predicted"/>
<feature type="compositionally biased region" description="Basic and acidic residues" evidence="1">
    <location>
        <begin position="155"/>
        <end position="166"/>
    </location>
</feature>
<keyword evidence="3" id="KW-1185">Reference proteome</keyword>
<accession>A0ABR1QA04</accession>
<gene>
    <name evidence="2" type="ORF">PG986_010236</name>
</gene>
<dbReference type="GeneID" id="92079520"/>
<feature type="compositionally biased region" description="Basic residues" evidence="1">
    <location>
        <begin position="1"/>
        <end position="25"/>
    </location>
</feature>